<sequence>MGWFKRLYLYLFGGSKIPPYEIVDRGIEELSAFKITKGKYKDVVYLVGNVGFVEDGEGVRLSFRTQILENPRNLDLNNDPNFTKVSGDILSGFMQQEAADCKNWLYYKG</sequence>
<evidence type="ECO:0000313" key="2">
    <source>
        <dbReference type="Proteomes" id="UP000305753"/>
    </source>
</evidence>
<accession>A0A4P2TFN8</accession>
<protein>
    <submittedName>
        <fullName evidence="1">Uncharacterized protein</fullName>
    </submittedName>
</protein>
<proteinExistence type="predicted"/>
<dbReference type="Proteomes" id="UP000305753">
    <property type="component" value="Segment"/>
</dbReference>
<reference evidence="1 2" key="1">
    <citation type="submission" date="2018-05" db="EMBL/GenBank/DDBJ databases">
        <title>Whole genome sequencing of Vibrio phage VP-1.</title>
        <authorList>
            <person name="Nandita M."/>
            <person name="Bhat S.G."/>
        </authorList>
    </citation>
    <scope>NUCLEOTIDE SEQUENCE [LARGE SCALE GENOMIC DNA]</scope>
</reference>
<organism evidence="1 2">
    <name type="scientific">Vibrio phage VP-1</name>
    <dbReference type="NCBI Taxonomy" id="2234088"/>
    <lineage>
        <taxon>Viruses</taxon>
        <taxon>Duplodnaviria</taxon>
        <taxon>Heunggongvirae</taxon>
        <taxon>Uroviricota</taxon>
        <taxon>Caudoviricetes</taxon>
        <taxon>Pantevenvirales</taxon>
        <taxon>Ackermannviridae</taxon>
        <taxon>Vapseptimavirus</taxon>
        <taxon>Vapseptimavirus VAP7</taxon>
    </lineage>
</organism>
<evidence type="ECO:0000313" key="1">
    <source>
        <dbReference type="EMBL" id="AWY10128.1"/>
    </source>
</evidence>
<name>A0A4P2TFN8_9CAUD</name>
<dbReference type="EMBL" id="MH363700">
    <property type="protein sequence ID" value="AWY10128.1"/>
    <property type="molecule type" value="Genomic_DNA"/>
</dbReference>